<gene>
    <name evidence="2" type="ORF">HJG63_007763</name>
</gene>
<proteinExistence type="predicted"/>
<name>A0A7J8KAJ0_ROUAE</name>
<evidence type="ECO:0000256" key="1">
    <source>
        <dbReference type="SAM" id="MobiDB-lite"/>
    </source>
</evidence>
<organism evidence="2 3">
    <name type="scientific">Rousettus aegyptiacus</name>
    <name type="common">Egyptian fruit bat</name>
    <name type="synonym">Pteropus aegyptiacus</name>
    <dbReference type="NCBI Taxonomy" id="9407"/>
    <lineage>
        <taxon>Eukaryota</taxon>
        <taxon>Metazoa</taxon>
        <taxon>Chordata</taxon>
        <taxon>Craniata</taxon>
        <taxon>Vertebrata</taxon>
        <taxon>Euteleostomi</taxon>
        <taxon>Mammalia</taxon>
        <taxon>Eutheria</taxon>
        <taxon>Laurasiatheria</taxon>
        <taxon>Chiroptera</taxon>
        <taxon>Yinpterochiroptera</taxon>
        <taxon>Pteropodoidea</taxon>
        <taxon>Pteropodidae</taxon>
        <taxon>Rousettinae</taxon>
        <taxon>Rousettus</taxon>
    </lineage>
</organism>
<evidence type="ECO:0000313" key="3">
    <source>
        <dbReference type="Proteomes" id="UP000593571"/>
    </source>
</evidence>
<reference evidence="2 3" key="1">
    <citation type="journal article" date="2020" name="Nature">
        <title>Six reference-quality genomes reveal evolution of bat adaptations.</title>
        <authorList>
            <person name="Jebb D."/>
            <person name="Huang Z."/>
            <person name="Pippel M."/>
            <person name="Hughes G.M."/>
            <person name="Lavrichenko K."/>
            <person name="Devanna P."/>
            <person name="Winkler S."/>
            <person name="Jermiin L.S."/>
            <person name="Skirmuntt E.C."/>
            <person name="Katzourakis A."/>
            <person name="Burkitt-Gray L."/>
            <person name="Ray D.A."/>
            <person name="Sullivan K.A.M."/>
            <person name="Roscito J.G."/>
            <person name="Kirilenko B.M."/>
            <person name="Davalos L.M."/>
            <person name="Corthals A.P."/>
            <person name="Power M.L."/>
            <person name="Jones G."/>
            <person name="Ransome R.D."/>
            <person name="Dechmann D.K.N."/>
            <person name="Locatelli A.G."/>
            <person name="Puechmaille S.J."/>
            <person name="Fedrigo O."/>
            <person name="Jarvis E.D."/>
            <person name="Hiller M."/>
            <person name="Vernes S.C."/>
            <person name="Myers E.W."/>
            <person name="Teeling E.C."/>
        </authorList>
    </citation>
    <scope>NUCLEOTIDE SEQUENCE [LARGE SCALE GENOMIC DNA]</scope>
    <source>
        <strain evidence="2">MRouAeg1</strain>
        <tissue evidence="2">Muscle</tissue>
    </source>
</reference>
<feature type="compositionally biased region" description="Pro residues" evidence="1">
    <location>
        <begin position="65"/>
        <end position="82"/>
    </location>
</feature>
<keyword evidence="3" id="KW-1185">Reference proteome</keyword>
<comment type="caution">
    <text evidence="2">The sequence shown here is derived from an EMBL/GenBank/DDBJ whole genome shotgun (WGS) entry which is preliminary data.</text>
</comment>
<dbReference type="Proteomes" id="UP000593571">
    <property type="component" value="Unassembled WGS sequence"/>
</dbReference>
<evidence type="ECO:0000313" key="2">
    <source>
        <dbReference type="EMBL" id="KAF6505870.1"/>
    </source>
</evidence>
<sequence length="160" mass="16726">MTYLPESPSAHCGASRSPRARPLDPDPPAPTLVGHLSSAAPARSRSAAGAEPAWARDRGGRRPRPGPPGPAPAPLAQPPPPASIRAAPRRAGPGTRPLPRSRKITRGWGEGCREDPCTPARPGPHSLHPPPDPDFPAPSLPPPSSHPRRELGDASNRTPH</sequence>
<dbReference type="AlphaFoldDB" id="A0A7J8KAJ0"/>
<feature type="compositionally biased region" description="Low complexity" evidence="1">
    <location>
        <begin position="37"/>
        <end position="53"/>
    </location>
</feature>
<dbReference type="EMBL" id="JACASE010000001">
    <property type="protein sequence ID" value="KAF6505870.1"/>
    <property type="molecule type" value="Genomic_DNA"/>
</dbReference>
<accession>A0A7J8KAJ0</accession>
<feature type="compositionally biased region" description="Pro residues" evidence="1">
    <location>
        <begin position="119"/>
        <end position="145"/>
    </location>
</feature>
<feature type="region of interest" description="Disordered" evidence="1">
    <location>
        <begin position="1"/>
        <end position="160"/>
    </location>
</feature>
<protein>
    <submittedName>
        <fullName evidence="2">Uncharacterized protein</fullName>
    </submittedName>
</protein>
<feature type="compositionally biased region" description="Low complexity" evidence="1">
    <location>
        <begin position="83"/>
        <end position="98"/>
    </location>
</feature>